<dbReference type="OrthoDB" id="9802589at2"/>
<dbReference type="HAMAP" id="MF_01342">
    <property type="entry name" value="Ribosomal_uL16"/>
    <property type="match status" value="1"/>
</dbReference>
<keyword evidence="10" id="KW-1185">Reference proteome</keyword>
<dbReference type="Gene3D" id="3.90.1170.10">
    <property type="entry name" value="Ribosomal protein L10e/L16"/>
    <property type="match status" value="1"/>
</dbReference>
<dbReference type="SUPFAM" id="SSF54686">
    <property type="entry name" value="Ribosomal protein L16p/L10e"/>
    <property type="match status" value="1"/>
</dbReference>
<keyword evidence="6 8" id="KW-0699">rRNA-binding</keyword>
<dbReference type="GO" id="GO:0022625">
    <property type="term" value="C:cytosolic large ribosomal subunit"/>
    <property type="evidence" value="ECO:0007669"/>
    <property type="project" value="TreeGrafter"/>
</dbReference>
<comment type="similarity">
    <text evidence="1 6 7">Belongs to the universal ribosomal protein uL16 family.</text>
</comment>
<dbReference type="Proteomes" id="UP000254834">
    <property type="component" value="Chromosome"/>
</dbReference>
<evidence type="ECO:0000256" key="5">
    <source>
        <dbReference type="ARBA" id="ARBA00035198"/>
    </source>
</evidence>
<dbReference type="EMBL" id="CP025544">
    <property type="protein sequence ID" value="AXK60461.1"/>
    <property type="molecule type" value="Genomic_DNA"/>
</dbReference>
<evidence type="ECO:0000256" key="8">
    <source>
        <dbReference type="RuleBase" id="RU004414"/>
    </source>
</evidence>
<dbReference type="GO" id="GO:0006412">
    <property type="term" value="P:translation"/>
    <property type="evidence" value="ECO:0007669"/>
    <property type="project" value="UniProtKB-UniRule"/>
</dbReference>
<comment type="subunit">
    <text evidence="6 8">Part of the 50S ribosomal subunit.</text>
</comment>
<dbReference type="PANTHER" id="PTHR12220">
    <property type="entry name" value="50S/60S RIBOSOMAL PROTEIN L16"/>
    <property type="match status" value="1"/>
</dbReference>
<comment type="function">
    <text evidence="6 8">Binds 23S rRNA and is also seen to make contacts with the A and possibly P site tRNAs.</text>
</comment>
<dbReference type="FunFam" id="3.90.1170.10:FF:000001">
    <property type="entry name" value="50S ribosomal protein L16"/>
    <property type="match status" value="1"/>
</dbReference>
<evidence type="ECO:0000256" key="2">
    <source>
        <dbReference type="ARBA" id="ARBA00022555"/>
    </source>
</evidence>
<dbReference type="InterPro" id="IPR016180">
    <property type="entry name" value="Ribosomal_uL16_dom"/>
</dbReference>
<evidence type="ECO:0000256" key="1">
    <source>
        <dbReference type="ARBA" id="ARBA00008931"/>
    </source>
</evidence>
<dbReference type="GO" id="GO:0000049">
    <property type="term" value="F:tRNA binding"/>
    <property type="evidence" value="ECO:0007669"/>
    <property type="project" value="UniProtKB-KW"/>
</dbReference>
<keyword evidence="3 6" id="KW-0689">Ribosomal protein</keyword>
<organism evidence="9 10">
    <name type="scientific">Candidatus Chromulinivorax destructor</name>
    <dbReference type="NCBI Taxonomy" id="2066483"/>
    <lineage>
        <taxon>Bacteria</taxon>
        <taxon>Candidatus Babelota</taxon>
        <taxon>Candidatus Babeliae</taxon>
        <taxon>Candidatus Babeliales</taxon>
        <taxon>Candidatus Chromulinivoraceae</taxon>
        <taxon>Candidatus Chromulinivorax</taxon>
    </lineage>
</organism>
<reference evidence="9 10" key="1">
    <citation type="submission" date="2017-12" db="EMBL/GenBank/DDBJ databases">
        <title>Chromulinavorax destructans is a abundant pathogen of dominant heterotrophic picoflagllates.</title>
        <authorList>
            <person name="Deeg C.M."/>
            <person name="Zimmer M."/>
            <person name="Suttle C.A."/>
        </authorList>
    </citation>
    <scope>NUCLEOTIDE SEQUENCE [LARGE SCALE GENOMIC DNA]</scope>
    <source>
        <strain evidence="9 10">SeV1</strain>
    </source>
</reference>
<dbReference type="PROSITE" id="PS00701">
    <property type="entry name" value="RIBOSOMAL_L16_2"/>
    <property type="match status" value="1"/>
</dbReference>
<evidence type="ECO:0000256" key="4">
    <source>
        <dbReference type="ARBA" id="ARBA00023274"/>
    </source>
</evidence>
<dbReference type="InterPro" id="IPR020798">
    <property type="entry name" value="Ribosomal_uL16_CS"/>
</dbReference>
<dbReference type="GO" id="GO:0003735">
    <property type="term" value="F:structural constituent of ribosome"/>
    <property type="evidence" value="ECO:0007669"/>
    <property type="project" value="InterPro"/>
</dbReference>
<dbReference type="Pfam" id="PF00252">
    <property type="entry name" value="Ribosomal_L16"/>
    <property type="match status" value="1"/>
</dbReference>
<evidence type="ECO:0000256" key="7">
    <source>
        <dbReference type="RuleBase" id="RU004413"/>
    </source>
</evidence>
<evidence type="ECO:0000313" key="9">
    <source>
        <dbReference type="EMBL" id="AXK60461.1"/>
    </source>
</evidence>
<dbReference type="RefSeq" id="WP_115585476.1">
    <property type="nucleotide sequence ID" value="NZ_CP025544.1"/>
</dbReference>
<dbReference type="PRINTS" id="PR00060">
    <property type="entry name" value="RIBOSOMALL16"/>
</dbReference>
<dbReference type="KEGG" id="cdes:C0J27_01710"/>
<accession>A0A345ZAZ4</accession>
<evidence type="ECO:0000256" key="6">
    <source>
        <dbReference type="HAMAP-Rule" id="MF_01342"/>
    </source>
</evidence>
<dbReference type="InterPro" id="IPR000114">
    <property type="entry name" value="Ribosomal_uL16_bact-type"/>
</dbReference>
<dbReference type="InterPro" id="IPR047873">
    <property type="entry name" value="Ribosomal_uL16"/>
</dbReference>
<dbReference type="InterPro" id="IPR036920">
    <property type="entry name" value="Ribosomal_uL16_sf"/>
</dbReference>
<keyword evidence="4 6" id="KW-0687">Ribonucleoprotein</keyword>
<evidence type="ECO:0000313" key="10">
    <source>
        <dbReference type="Proteomes" id="UP000254834"/>
    </source>
</evidence>
<proteinExistence type="inferred from homology"/>
<dbReference type="AlphaFoldDB" id="A0A345ZAZ4"/>
<name>A0A345ZAZ4_9BACT</name>
<evidence type="ECO:0000256" key="3">
    <source>
        <dbReference type="ARBA" id="ARBA00022980"/>
    </source>
</evidence>
<keyword evidence="2 6" id="KW-0820">tRNA-binding</keyword>
<dbReference type="NCBIfam" id="TIGR01164">
    <property type="entry name" value="rplP_bact"/>
    <property type="match status" value="1"/>
</dbReference>
<sequence length="136" mass="15676">MLMPKKVKFRKVQRGTMKGLSKGAREIAFGTYGLRALEPVWFTAQQIEAARMTISREIKKEGKLFIRVFPDKPVTKKPAETRMGKGKGNPEFWVAVVKRERIIFELSEVDEERAKAIFKLAAYKLPMKTQFVKKVD</sequence>
<gene>
    <name evidence="6" type="primary">rplP</name>
    <name evidence="9" type="ORF">C0J27_01710</name>
</gene>
<protein>
    <recommendedName>
        <fullName evidence="5 6">Large ribosomal subunit protein uL16</fullName>
    </recommendedName>
</protein>
<keyword evidence="6 8" id="KW-0694">RNA-binding</keyword>
<dbReference type="PANTHER" id="PTHR12220:SF13">
    <property type="entry name" value="LARGE RIBOSOMAL SUBUNIT PROTEIN UL16M"/>
    <property type="match status" value="1"/>
</dbReference>
<dbReference type="CDD" id="cd01433">
    <property type="entry name" value="Ribosomal_L16_L10e"/>
    <property type="match status" value="1"/>
</dbReference>
<dbReference type="GO" id="GO:0019843">
    <property type="term" value="F:rRNA binding"/>
    <property type="evidence" value="ECO:0007669"/>
    <property type="project" value="UniProtKB-UniRule"/>
</dbReference>